<keyword evidence="5" id="KW-1185">Reference proteome</keyword>
<dbReference type="InterPro" id="IPR001789">
    <property type="entry name" value="Sig_transdc_resp-reg_receiver"/>
</dbReference>
<dbReference type="Proteomes" id="UP001168528">
    <property type="component" value="Unassembled WGS sequence"/>
</dbReference>
<feature type="domain" description="HTH LytTR-type" evidence="3">
    <location>
        <begin position="151"/>
        <end position="258"/>
    </location>
</feature>
<evidence type="ECO:0000313" key="4">
    <source>
        <dbReference type="EMBL" id="MDO1451498.1"/>
    </source>
</evidence>
<proteinExistence type="predicted"/>
<reference evidence="4" key="1">
    <citation type="submission" date="2023-07" db="EMBL/GenBank/DDBJ databases">
        <title>The genome sequence of Rhodocytophaga aerolata KACC 12507.</title>
        <authorList>
            <person name="Zhang X."/>
        </authorList>
    </citation>
    <scope>NUCLEOTIDE SEQUENCE</scope>
    <source>
        <strain evidence="4">KACC 12507</strain>
    </source>
</reference>
<dbReference type="RefSeq" id="WP_302042295.1">
    <property type="nucleotide sequence ID" value="NZ_JAUKPO010000063.1"/>
</dbReference>
<name>A0ABT8RJN6_9BACT</name>
<dbReference type="InterPro" id="IPR011006">
    <property type="entry name" value="CheY-like_superfamily"/>
</dbReference>
<sequence>MRVFIVEDEAVARRRLKSILREVKPEAVIAGEADSVKSAVDWLQSNPIPDLVLMDIELMDGQSFEIFEHVKVQCPVIFITAYDGFAIKAFKHNSIDYLLKPIVEEELEQSLKKLDTIRGMFIKSEEQSMNVAALVNDLKKQMVGNVYRNRFLIRIKDRYHTLEISTISWFYATQKLVMAHCHDQKEYAMDYSLEELEKIVNPAEFFRASRQYLIAKNSIHTILSASYGKLTVTLDKAGKQQVPISREKATDFKEWLSW</sequence>
<dbReference type="PANTHER" id="PTHR37299:SF1">
    <property type="entry name" value="STAGE 0 SPORULATION PROTEIN A HOMOLOG"/>
    <property type="match status" value="1"/>
</dbReference>
<evidence type="ECO:0000256" key="1">
    <source>
        <dbReference type="PROSITE-ProRule" id="PRU00169"/>
    </source>
</evidence>
<evidence type="ECO:0000259" key="3">
    <source>
        <dbReference type="PROSITE" id="PS50930"/>
    </source>
</evidence>
<feature type="domain" description="Response regulatory" evidence="2">
    <location>
        <begin position="2"/>
        <end position="115"/>
    </location>
</feature>
<dbReference type="Pfam" id="PF04397">
    <property type="entry name" value="LytTR"/>
    <property type="match status" value="1"/>
</dbReference>
<comment type="caution">
    <text evidence="4">The sequence shown here is derived from an EMBL/GenBank/DDBJ whole genome shotgun (WGS) entry which is preliminary data.</text>
</comment>
<evidence type="ECO:0000313" key="5">
    <source>
        <dbReference type="Proteomes" id="UP001168528"/>
    </source>
</evidence>
<dbReference type="Gene3D" id="2.40.50.1020">
    <property type="entry name" value="LytTr DNA-binding domain"/>
    <property type="match status" value="1"/>
</dbReference>
<keyword evidence="1" id="KW-0597">Phosphoprotein</keyword>
<dbReference type="PROSITE" id="PS50110">
    <property type="entry name" value="RESPONSE_REGULATORY"/>
    <property type="match status" value="1"/>
</dbReference>
<dbReference type="SUPFAM" id="SSF52172">
    <property type="entry name" value="CheY-like"/>
    <property type="match status" value="1"/>
</dbReference>
<dbReference type="EMBL" id="JAUKPO010000063">
    <property type="protein sequence ID" value="MDO1451498.1"/>
    <property type="molecule type" value="Genomic_DNA"/>
</dbReference>
<dbReference type="SMART" id="SM00448">
    <property type="entry name" value="REC"/>
    <property type="match status" value="1"/>
</dbReference>
<dbReference type="GO" id="GO:0003677">
    <property type="term" value="F:DNA binding"/>
    <property type="evidence" value="ECO:0007669"/>
    <property type="project" value="UniProtKB-KW"/>
</dbReference>
<dbReference type="InterPro" id="IPR007492">
    <property type="entry name" value="LytTR_DNA-bd_dom"/>
</dbReference>
<accession>A0ABT8RJN6</accession>
<protein>
    <submittedName>
        <fullName evidence="4">LytTR family DNA-binding domain-containing protein</fullName>
    </submittedName>
</protein>
<gene>
    <name evidence="4" type="ORF">Q0590_34810</name>
</gene>
<evidence type="ECO:0000259" key="2">
    <source>
        <dbReference type="PROSITE" id="PS50110"/>
    </source>
</evidence>
<dbReference type="Pfam" id="PF00072">
    <property type="entry name" value="Response_reg"/>
    <property type="match status" value="1"/>
</dbReference>
<dbReference type="Gene3D" id="3.40.50.2300">
    <property type="match status" value="1"/>
</dbReference>
<keyword evidence="4" id="KW-0238">DNA-binding</keyword>
<organism evidence="4 5">
    <name type="scientific">Rhodocytophaga aerolata</name>
    <dbReference type="NCBI Taxonomy" id="455078"/>
    <lineage>
        <taxon>Bacteria</taxon>
        <taxon>Pseudomonadati</taxon>
        <taxon>Bacteroidota</taxon>
        <taxon>Cytophagia</taxon>
        <taxon>Cytophagales</taxon>
        <taxon>Rhodocytophagaceae</taxon>
        <taxon>Rhodocytophaga</taxon>
    </lineage>
</organism>
<dbReference type="SMART" id="SM00850">
    <property type="entry name" value="LytTR"/>
    <property type="match status" value="1"/>
</dbReference>
<dbReference type="PROSITE" id="PS50930">
    <property type="entry name" value="HTH_LYTTR"/>
    <property type="match status" value="1"/>
</dbReference>
<dbReference type="InterPro" id="IPR046947">
    <property type="entry name" value="LytR-like"/>
</dbReference>
<feature type="modified residue" description="4-aspartylphosphate" evidence="1">
    <location>
        <position position="55"/>
    </location>
</feature>
<dbReference type="PANTHER" id="PTHR37299">
    <property type="entry name" value="TRANSCRIPTIONAL REGULATOR-RELATED"/>
    <property type="match status" value="1"/>
</dbReference>